<dbReference type="EC" id="2.7.1.12" evidence="3 10"/>
<dbReference type="Pfam" id="PF01202">
    <property type="entry name" value="SKI"/>
    <property type="match status" value="1"/>
</dbReference>
<evidence type="ECO:0000256" key="9">
    <source>
        <dbReference type="ARBA" id="ARBA00048090"/>
    </source>
</evidence>
<comment type="similarity">
    <text evidence="2 10">Belongs to the gluconokinase GntK/GntV family.</text>
</comment>
<dbReference type="PANTHER" id="PTHR43442:SF3">
    <property type="entry name" value="GLUCONOKINASE-RELATED"/>
    <property type="match status" value="1"/>
</dbReference>
<dbReference type="RefSeq" id="WP_012854191.1">
    <property type="nucleotide sequence ID" value="NC_013510.1"/>
</dbReference>
<dbReference type="CDD" id="cd02021">
    <property type="entry name" value="GntK"/>
    <property type="match status" value="1"/>
</dbReference>
<dbReference type="Proteomes" id="UP000001918">
    <property type="component" value="Chromosome"/>
</dbReference>
<keyword evidence="7 10" id="KW-0067">ATP-binding</keyword>
<evidence type="ECO:0000256" key="8">
    <source>
        <dbReference type="ARBA" id="ARBA00023064"/>
    </source>
</evidence>
<evidence type="ECO:0000313" key="12">
    <source>
        <dbReference type="Proteomes" id="UP000001918"/>
    </source>
</evidence>
<dbReference type="FunFam" id="3.40.50.300:FF:000522">
    <property type="entry name" value="Gluconokinase"/>
    <property type="match status" value="1"/>
</dbReference>
<comment type="pathway">
    <text evidence="1">Carbohydrate acid metabolism.</text>
</comment>
<organism evidence="11 12">
    <name type="scientific">Thermomonospora curvata (strain ATCC 19995 / DSM 43183 / JCM 3096 / KCTC 9072 / NBRC 15933 / NCIMB 10081 / Henssen B9)</name>
    <dbReference type="NCBI Taxonomy" id="471852"/>
    <lineage>
        <taxon>Bacteria</taxon>
        <taxon>Bacillati</taxon>
        <taxon>Actinomycetota</taxon>
        <taxon>Actinomycetes</taxon>
        <taxon>Streptosporangiales</taxon>
        <taxon>Thermomonosporaceae</taxon>
        <taxon>Thermomonospora</taxon>
    </lineage>
</organism>
<gene>
    <name evidence="11" type="ordered locus">Tcur_3878</name>
</gene>
<comment type="catalytic activity">
    <reaction evidence="9 10">
        <text>D-gluconate + ATP = 6-phospho-D-gluconate + ADP + H(+)</text>
        <dbReference type="Rhea" id="RHEA:19433"/>
        <dbReference type="ChEBI" id="CHEBI:15378"/>
        <dbReference type="ChEBI" id="CHEBI:18391"/>
        <dbReference type="ChEBI" id="CHEBI:30616"/>
        <dbReference type="ChEBI" id="CHEBI:58759"/>
        <dbReference type="ChEBI" id="CHEBI:456216"/>
        <dbReference type="EC" id="2.7.1.12"/>
    </reaction>
</comment>
<dbReference type="InterPro" id="IPR031322">
    <property type="entry name" value="Shikimate/glucono_kinase"/>
</dbReference>
<dbReference type="InterPro" id="IPR006001">
    <property type="entry name" value="Therm_gnt_kin"/>
</dbReference>
<dbReference type="Gene3D" id="3.40.50.300">
    <property type="entry name" value="P-loop containing nucleotide triphosphate hydrolases"/>
    <property type="match status" value="1"/>
</dbReference>
<dbReference type="KEGG" id="tcu:Tcur_3878"/>
<dbReference type="NCBIfam" id="TIGR01313">
    <property type="entry name" value="therm_gnt_kin"/>
    <property type="match status" value="1"/>
</dbReference>
<dbReference type="HOGENOM" id="CLU_077168_4_1_11"/>
<protein>
    <recommendedName>
        <fullName evidence="3 10">Gluconokinase</fullName>
        <ecNumber evidence="3 10">2.7.1.12</ecNumber>
    </recommendedName>
</protein>
<evidence type="ECO:0000256" key="2">
    <source>
        <dbReference type="ARBA" id="ARBA00008420"/>
    </source>
</evidence>
<evidence type="ECO:0000256" key="1">
    <source>
        <dbReference type="ARBA" id="ARBA00004761"/>
    </source>
</evidence>
<dbReference type="GO" id="GO:0005524">
    <property type="term" value="F:ATP binding"/>
    <property type="evidence" value="ECO:0007669"/>
    <property type="project" value="UniProtKB-KW"/>
</dbReference>
<keyword evidence="8" id="KW-0311">Gluconate utilization</keyword>
<dbReference type="AlphaFoldDB" id="D1AD98"/>
<dbReference type="InterPro" id="IPR027417">
    <property type="entry name" value="P-loop_NTPase"/>
</dbReference>
<accession>D1AD98</accession>
<evidence type="ECO:0000256" key="10">
    <source>
        <dbReference type="RuleBase" id="RU363066"/>
    </source>
</evidence>
<evidence type="ECO:0000256" key="5">
    <source>
        <dbReference type="ARBA" id="ARBA00022741"/>
    </source>
</evidence>
<keyword evidence="4 10" id="KW-0808">Transferase</keyword>
<dbReference type="GO" id="GO:0046316">
    <property type="term" value="F:gluconokinase activity"/>
    <property type="evidence" value="ECO:0007669"/>
    <property type="project" value="UniProtKB-EC"/>
</dbReference>
<dbReference type="PANTHER" id="PTHR43442">
    <property type="entry name" value="GLUCONOKINASE-RELATED"/>
    <property type="match status" value="1"/>
</dbReference>
<evidence type="ECO:0000256" key="4">
    <source>
        <dbReference type="ARBA" id="ARBA00022679"/>
    </source>
</evidence>
<reference evidence="11 12" key="1">
    <citation type="journal article" date="2011" name="Stand. Genomic Sci.">
        <title>Complete genome sequence of Thermomonospora curvata type strain (B9).</title>
        <authorList>
            <person name="Chertkov O."/>
            <person name="Sikorski J."/>
            <person name="Nolan M."/>
            <person name="Lapidus A."/>
            <person name="Lucas S."/>
            <person name="Del Rio T.G."/>
            <person name="Tice H."/>
            <person name="Cheng J.F."/>
            <person name="Goodwin L."/>
            <person name="Pitluck S."/>
            <person name="Liolios K."/>
            <person name="Ivanova N."/>
            <person name="Mavromatis K."/>
            <person name="Mikhailova N."/>
            <person name="Ovchinnikova G."/>
            <person name="Pati A."/>
            <person name="Chen A."/>
            <person name="Palaniappan K."/>
            <person name="Djao O.D."/>
            <person name="Land M."/>
            <person name="Hauser L."/>
            <person name="Chang Y.J."/>
            <person name="Jeffries C.D."/>
            <person name="Brettin T."/>
            <person name="Han C."/>
            <person name="Detter J.C."/>
            <person name="Rohde M."/>
            <person name="Goker M."/>
            <person name="Woyke T."/>
            <person name="Bristow J."/>
            <person name="Eisen J.A."/>
            <person name="Markowitz V."/>
            <person name="Hugenholtz P."/>
            <person name="Klenk H.P."/>
            <person name="Kyrpides N.C."/>
        </authorList>
    </citation>
    <scope>NUCLEOTIDE SEQUENCE [LARGE SCALE GENOMIC DNA]</scope>
    <source>
        <strain evidence="12">ATCC 19995 / DSM 43183 / JCM 3096 / KCTC 9072 / NBRC 15933 / NCIMB 10081 / Henssen B9</strain>
    </source>
</reference>
<evidence type="ECO:0000313" key="11">
    <source>
        <dbReference type="EMBL" id="ACY99407.1"/>
    </source>
</evidence>
<keyword evidence="6 10" id="KW-0418">Kinase</keyword>
<dbReference type="GO" id="GO:0019521">
    <property type="term" value="P:D-gluconate metabolic process"/>
    <property type="evidence" value="ECO:0007669"/>
    <property type="project" value="UniProtKB-KW"/>
</dbReference>
<dbReference type="SUPFAM" id="SSF52540">
    <property type="entry name" value="P-loop containing nucleoside triphosphate hydrolases"/>
    <property type="match status" value="1"/>
</dbReference>
<keyword evidence="5 10" id="KW-0547">Nucleotide-binding</keyword>
<proteinExistence type="inferred from homology"/>
<evidence type="ECO:0000256" key="7">
    <source>
        <dbReference type="ARBA" id="ARBA00022840"/>
    </source>
</evidence>
<keyword evidence="12" id="KW-1185">Reference proteome</keyword>
<dbReference type="eggNOG" id="COG3265">
    <property type="taxonomic scope" value="Bacteria"/>
</dbReference>
<dbReference type="GO" id="GO:0005737">
    <property type="term" value="C:cytoplasm"/>
    <property type="evidence" value="ECO:0007669"/>
    <property type="project" value="TreeGrafter"/>
</dbReference>
<dbReference type="STRING" id="471852.Tcur_3878"/>
<evidence type="ECO:0000256" key="6">
    <source>
        <dbReference type="ARBA" id="ARBA00022777"/>
    </source>
</evidence>
<evidence type="ECO:0000256" key="3">
    <source>
        <dbReference type="ARBA" id="ARBA00012054"/>
    </source>
</evidence>
<sequence>MPAPLPQVVVVAGVSGTGKSTVGGLLARTLGWEFADADDLHSAEAVAKMAGGVPLTDADRLPWLRKVAAWIDGRLESGGQGVMACSALKRSYRRMLVHDVERVRLVHLSADRALLQRRLTERTGHFFKASMLDSQLRDLEPPAADERAVTVTVTADQTPHQVVGRIIDALGLHRPRAAGH</sequence>
<name>D1AD98_THECD</name>
<dbReference type="EMBL" id="CP001738">
    <property type="protein sequence ID" value="ACY99407.1"/>
    <property type="molecule type" value="Genomic_DNA"/>
</dbReference>